<reference evidence="2" key="1">
    <citation type="submission" date="2021-01" db="EMBL/GenBank/DDBJ databases">
        <title>Chromosome-level genome assembly of a human fungal pathogen reveals clustering of transcriptionally co-regulated genes.</title>
        <authorList>
            <person name="Voorhies M."/>
            <person name="Cohen S."/>
            <person name="Shea T.P."/>
            <person name="Petrus S."/>
            <person name="Munoz J.F."/>
            <person name="Poplawski S."/>
            <person name="Goldman W.E."/>
            <person name="Michael T."/>
            <person name="Cuomo C.A."/>
            <person name="Sil A."/>
            <person name="Beyhan S."/>
        </authorList>
    </citation>
    <scope>NUCLEOTIDE SEQUENCE</scope>
    <source>
        <strain evidence="2">H88</strain>
    </source>
</reference>
<dbReference type="EMBL" id="CP069106">
    <property type="protein sequence ID" value="QSS57350.1"/>
    <property type="molecule type" value="Genomic_DNA"/>
</dbReference>
<dbReference type="AlphaFoldDB" id="A0A8A1LVS5"/>
<keyword evidence="1" id="KW-0472">Membrane</keyword>
<keyword evidence="1" id="KW-0812">Transmembrane</keyword>
<sequence length="119" mass="11704">MRGAMTVTRVVRPTSTQMTCFKLTVGRAYTMRALGPVSALSSLGFGGGPGRSSQSSYSPSAGGLVAEALLLSVMFLGLGGVGGVGGFGRFALVLAGTIAAGGSDGGAIFPFAGSVPCRP</sequence>
<evidence type="ECO:0000256" key="1">
    <source>
        <dbReference type="SAM" id="Phobius"/>
    </source>
</evidence>
<organism evidence="2 3">
    <name type="scientific">Ajellomyces capsulatus (strain H88)</name>
    <name type="common">Darling's disease fungus</name>
    <name type="synonym">Histoplasma capsulatum</name>
    <dbReference type="NCBI Taxonomy" id="544711"/>
    <lineage>
        <taxon>Eukaryota</taxon>
        <taxon>Fungi</taxon>
        <taxon>Dikarya</taxon>
        <taxon>Ascomycota</taxon>
        <taxon>Pezizomycotina</taxon>
        <taxon>Eurotiomycetes</taxon>
        <taxon>Eurotiomycetidae</taxon>
        <taxon>Onygenales</taxon>
        <taxon>Ajellomycetaceae</taxon>
        <taxon>Histoplasma</taxon>
    </lineage>
</organism>
<protein>
    <submittedName>
        <fullName evidence="2">Uncharacterized protein</fullName>
    </submittedName>
</protein>
<feature type="transmembrane region" description="Helical" evidence="1">
    <location>
        <begin position="61"/>
        <end position="84"/>
    </location>
</feature>
<evidence type="ECO:0000313" key="3">
    <source>
        <dbReference type="Proteomes" id="UP000663419"/>
    </source>
</evidence>
<feature type="transmembrane region" description="Helical" evidence="1">
    <location>
        <begin position="90"/>
        <end position="112"/>
    </location>
</feature>
<evidence type="ECO:0000313" key="2">
    <source>
        <dbReference type="EMBL" id="QSS57350.1"/>
    </source>
</evidence>
<accession>A0A8A1LVS5</accession>
<keyword evidence="1" id="KW-1133">Transmembrane helix</keyword>
<gene>
    <name evidence="2" type="ORF">I7I53_05800</name>
</gene>
<dbReference type="VEuPathDB" id="FungiDB:I7I53_05800"/>
<name>A0A8A1LVS5_AJEC8</name>
<dbReference type="Proteomes" id="UP000663419">
    <property type="component" value="Chromosome 5"/>
</dbReference>
<proteinExistence type="predicted"/>